<protein>
    <submittedName>
        <fullName evidence="2">Uncharacterized protein</fullName>
    </submittedName>
</protein>
<sequence length="189" mass="21389">ASLLSLPRLHFVHLWLPPCHWQYHYVHGRFAAPPPTPAPPPPNIWHPRPRHVVRRRPQFCPLLWRVVSAGRASGPLQHEHVLCVLGLHGAMRGVYFPQRRYRSMPRTNTSPFGTIGAAFALNQGTLPFQSHSSCSQSTTASTPRKPNDFRPRAKSTLLCPHCQPQQSQTKARTPQAWPLPHHCHCSRSV</sequence>
<dbReference type="EMBL" id="VJMH01005699">
    <property type="protein sequence ID" value="KAF0693425.1"/>
    <property type="molecule type" value="Genomic_DNA"/>
</dbReference>
<evidence type="ECO:0000313" key="2">
    <source>
        <dbReference type="EMBL" id="KAF0693425.1"/>
    </source>
</evidence>
<feature type="non-terminal residue" evidence="2">
    <location>
        <position position="1"/>
    </location>
</feature>
<feature type="compositionally biased region" description="Low complexity" evidence="1">
    <location>
        <begin position="130"/>
        <end position="142"/>
    </location>
</feature>
<feature type="non-terminal residue" evidence="2">
    <location>
        <position position="189"/>
    </location>
</feature>
<proteinExistence type="predicted"/>
<feature type="region of interest" description="Disordered" evidence="1">
    <location>
        <begin position="130"/>
        <end position="150"/>
    </location>
</feature>
<dbReference type="AlphaFoldDB" id="A0A6A4Y973"/>
<evidence type="ECO:0000256" key="1">
    <source>
        <dbReference type="SAM" id="MobiDB-lite"/>
    </source>
</evidence>
<organism evidence="2">
    <name type="scientific">Aphanomyces stellatus</name>
    <dbReference type="NCBI Taxonomy" id="120398"/>
    <lineage>
        <taxon>Eukaryota</taxon>
        <taxon>Sar</taxon>
        <taxon>Stramenopiles</taxon>
        <taxon>Oomycota</taxon>
        <taxon>Saprolegniomycetes</taxon>
        <taxon>Saprolegniales</taxon>
        <taxon>Verrucalvaceae</taxon>
        <taxon>Aphanomyces</taxon>
    </lineage>
</organism>
<accession>A0A6A4Y973</accession>
<reference evidence="2" key="1">
    <citation type="submission" date="2019-06" db="EMBL/GenBank/DDBJ databases">
        <title>Genomics analysis of Aphanomyces spp. identifies a new class of oomycete effector associated with host adaptation.</title>
        <authorList>
            <person name="Gaulin E."/>
        </authorList>
    </citation>
    <scope>NUCLEOTIDE SEQUENCE</scope>
    <source>
        <strain evidence="2">CBS 578.67</strain>
    </source>
</reference>
<comment type="caution">
    <text evidence="2">The sequence shown here is derived from an EMBL/GenBank/DDBJ whole genome shotgun (WGS) entry which is preliminary data.</text>
</comment>
<name>A0A6A4Y973_9STRA</name>
<gene>
    <name evidence="2" type="ORF">As57867_015559</name>
</gene>